<comment type="caution">
    <text evidence="1">The sequence shown here is derived from an EMBL/GenBank/DDBJ whole genome shotgun (WGS) entry which is preliminary data.</text>
</comment>
<accession>A0A4Y2WSF1</accession>
<dbReference type="EMBL" id="BGPR01063623">
    <property type="protein sequence ID" value="GBO38797.1"/>
    <property type="molecule type" value="Genomic_DNA"/>
</dbReference>
<name>A0A4Y2WSF1_ARAVE</name>
<reference evidence="1 2" key="1">
    <citation type="journal article" date="2019" name="Sci. Rep.">
        <title>Orb-weaving spider Araneus ventricosus genome elucidates the spidroin gene catalogue.</title>
        <authorList>
            <person name="Kono N."/>
            <person name="Nakamura H."/>
            <person name="Ohtoshi R."/>
            <person name="Moran D.A.P."/>
            <person name="Shinohara A."/>
            <person name="Yoshida Y."/>
            <person name="Fujiwara M."/>
            <person name="Mori M."/>
            <person name="Tomita M."/>
            <person name="Arakawa K."/>
        </authorList>
    </citation>
    <scope>NUCLEOTIDE SEQUENCE [LARGE SCALE GENOMIC DNA]</scope>
</reference>
<dbReference type="AlphaFoldDB" id="A0A4Y2WSF1"/>
<keyword evidence="2" id="KW-1185">Reference proteome</keyword>
<sequence>MWQVEGRQRWAYPDVTGEGHWMRHRKCEDEEGSSQRQTSKYGWWKIVVYRMSLS</sequence>
<protein>
    <submittedName>
        <fullName evidence="1">Uncharacterized protein</fullName>
    </submittedName>
</protein>
<feature type="non-terminal residue" evidence="1">
    <location>
        <position position="54"/>
    </location>
</feature>
<evidence type="ECO:0000313" key="2">
    <source>
        <dbReference type="Proteomes" id="UP000499080"/>
    </source>
</evidence>
<proteinExistence type="predicted"/>
<dbReference type="Proteomes" id="UP000499080">
    <property type="component" value="Unassembled WGS sequence"/>
</dbReference>
<evidence type="ECO:0000313" key="1">
    <source>
        <dbReference type="EMBL" id="GBO38797.1"/>
    </source>
</evidence>
<gene>
    <name evidence="1" type="ORF">AVEN_82184_1</name>
</gene>
<organism evidence="1 2">
    <name type="scientific">Araneus ventricosus</name>
    <name type="common">Orbweaver spider</name>
    <name type="synonym">Epeira ventricosa</name>
    <dbReference type="NCBI Taxonomy" id="182803"/>
    <lineage>
        <taxon>Eukaryota</taxon>
        <taxon>Metazoa</taxon>
        <taxon>Ecdysozoa</taxon>
        <taxon>Arthropoda</taxon>
        <taxon>Chelicerata</taxon>
        <taxon>Arachnida</taxon>
        <taxon>Araneae</taxon>
        <taxon>Araneomorphae</taxon>
        <taxon>Entelegynae</taxon>
        <taxon>Araneoidea</taxon>
        <taxon>Araneidae</taxon>
        <taxon>Araneus</taxon>
    </lineage>
</organism>